<feature type="non-terminal residue" evidence="1">
    <location>
        <position position="106"/>
    </location>
</feature>
<dbReference type="EMBL" id="GBHO01012507">
    <property type="protein sequence ID" value="JAG31097.1"/>
    <property type="molecule type" value="Transcribed_RNA"/>
</dbReference>
<reference evidence="1" key="2">
    <citation type="submission" date="2014-07" db="EMBL/GenBank/DDBJ databases">
        <authorList>
            <person name="Hull J."/>
        </authorList>
    </citation>
    <scope>NUCLEOTIDE SEQUENCE</scope>
</reference>
<protein>
    <submittedName>
        <fullName evidence="1">Calpain-8</fullName>
    </submittedName>
</protein>
<name>A0A0A9YDG8_LYGHE</name>
<reference evidence="1" key="1">
    <citation type="journal article" date="2014" name="PLoS ONE">
        <title>Transcriptome-Based Identification of ABC Transporters in the Western Tarnished Plant Bug Lygus hesperus.</title>
        <authorList>
            <person name="Hull J.J."/>
            <person name="Chaney K."/>
            <person name="Geib S.M."/>
            <person name="Fabrick J.A."/>
            <person name="Brent C.S."/>
            <person name="Walsh D."/>
            <person name="Lavine L.C."/>
        </authorList>
    </citation>
    <scope>NUCLEOTIDE SEQUENCE</scope>
</reference>
<feature type="non-terminal residue" evidence="1">
    <location>
        <position position="1"/>
    </location>
</feature>
<accession>A0A0A9YDG8</accession>
<organism evidence="1">
    <name type="scientific">Lygus hesperus</name>
    <name type="common">Western plant bug</name>
    <dbReference type="NCBI Taxonomy" id="30085"/>
    <lineage>
        <taxon>Eukaryota</taxon>
        <taxon>Metazoa</taxon>
        <taxon>Ecdysozoa</taxon>
        <taxon>Arthropoda</taxon>
        <taxon>Hexapoda</taxon>
        <taxon>Insecta</taxon>
        <taxon>Pterygota</taxon>
        <taxon>Neoptera</taxon>
        <taxon>Paraneoptera</taxon>
        <taxon>Hemiptera</taxon>
        <taxon>Heteroptera</taxon>
        <taxon>Panheteroptera</taxon>
        <taxon>Cimicomorpha</taxon>
        <taxon>Miridae</taxon>
        <taxon>Mirini</taxon>
        <taxon>Lygus</taxon>
    </lineage>
</organism>
<proteinExistence type="predicted"/>
<dbReference type="AlphaFoldDB" id="A0A0A9YDG8"/>
<gene>
    <name evidence="1" type="primary">Capn8_1</name>
    <name evidence="1" type="ORF">CM83_105119</name>
</gene>
<sequence>KKLIRDTKKSFAFTKLDVKLPTKVLWNNIRAMGLTGDPHEPATPDVDELNRHFVSGSQLISNTNASLSTDALERFSFRNVTQDEVAGAVKRVQSNSPGFDGFDLQF</sequence>
<evidence type="ECO:0000313" key="1">
    <source>
        <dbReference type="EMBL" id="JAG31097.1"/>
    </source>
</evidence>